<dbReference type="PANTHER" id="PTHR33159:SF6">
    <property type="entry name" value="RPM1-INTERACTING PROTEIN 4"/>
    <property type="match status" value="1"/>
</dbReference>
<organism evidence="3 4">
    <name type="scientific">Acorus calamus</name>
    <name type="common">Sweet flag</name>
    <dbReference type="NCBI Taxonomy" id="4465"/>
    <lineage>
        <taxon>Eukaryota</taxon>
        <taxon>Viridiplantae</taxon>
        <taxon>Streptophyta</taxon>
        <taxon>Embryophyta</taxon>
        <taxon>Tracheophyta</taxon>
        <taxon>Spermatophyta</taxon>
        <taxon>Magnoliopsida</taxon>
        <taxon>Liliopsida</taxon>
        <taxon>Acoraceae</taxon>
        <taxon>Acorus</taxon>
    </lineage>
</organism>
<comment type="caution">
    <text evidence="3">The sequence shown here is derived from an EMBL/GenBank/DDBJ whole genome shotgun (WGS) entry which is preliminary data.</text>
</comment>
<reference evidence="3" key="2">
    <citation type="submission" date="2023-06" db="EMBL/GenBank/DDBJ databases">
        <authorList>
            <person name="Ma L."/>
            <person name="Liu K.-W."/>
            <person name="Li Z."/>
            <person name="Hsiao Y.-Y."/>
            <person name="Qi Y."/>
            <person name="Fu T."/>
            <person name="Tang G."/>
            <person name="Zhang D."/>
            <person name="Sun W.-H."/>
            <person name="Liu D.-K."/>
            <person name="Li Y."/>
            <person name="Chen G.-Z."/>
            <person name="Liu X.-D."/>
            <person name="Liao X.-Y."/>
            <person name="Jiang Y.-T."/>
            <person name="Yu X."/>
            <person name="Hao Y."/>
            <person name="Huang J."/>
            <person name="Zhao X.-W."/>
            <person name="Ke S."/>
            <person name="Chen Y.-Y."/>
            <person name="Wu W.-L."/>
            <person name="Hsu J.-L."/>
            <person name="Lin Y.-F."/>
            <person name="Huang M.-D."/>
            <person name="Li C.-Y."/>
            <person name="Huang L."/>
            <person name="Wang Z.-W."/>
            <person name="Zhao X."/>
            <person name="Zhong W.-Y."/>
            <person name="Peng D.-H."/>
            <person name="Ahmad S."/>
            <person name="Lan S."/>
            <person name="Zhang J.-S."/>
            <person name="Tsai W.-C."/>
            <person name="Van De Peer Y."/>
            <person name="Liu Z.-J."/>
        </authorList>
    </citation>
    <scope>NUCLEOTIDE SEQUENCE</scope>
    <source>
        <strain evidence="3">CP</strain>
        <tissue evidence="3">Leaves</tissue>
    </source>
</reference>
<accession>A0AAV9C1U9</accession>
<dbReference type="Proteomes" id="UP001180020">
    <property type="component" value="Unassembled WGS sequence"/>
</dbReference>
<feature type="compositionally biased region" description="Polar residues" evidence="1">
    <location>
        <begin position="35"/>
        <end position="47"/>
    </location>
</feature>
<protein>
    <submittedName>
        <fullName evidence="3">RPM1-interacting protein 4</fullName>
    </submittedName>
</protein>
<evidence type="ECO:0000313" key="4">
    <source>
        <dbReference type="Proteomes" id="UP001180020"/>
    </source>
</evidence>
<dbReference type="Pfam" id="PF05627">
    <property type="entry name" value="AvrRpt-cleavage"/>
    <property type="match status" value="2"/>
</dbReference>
<proteinExistence type="predicted"/>
<feature type="compositionally biased region" description="Basic and acidic residues" evidence="1">
    <location>
        <begin position="71"/>
        <end position="87"/>
    </location>
</feature>
<reference evidence="3" key="1">
    <citation type="journal article" date="2023" name="Nat. Commun.">
        <title>Diploid and tetraploid genomes of Acorus and the evolution of monocots.</title>
        <authorList>
            <person name="Ma L."/>
            <person name="Liu K.W."/>
            <person name="Li Z."/>
            <person name="Hsiao Y.Y."/>
            <person name="Qi Y."/>
            <person name="Fu T."/>
            <person name="Tang G.D."/>
            <person name="Zhang D."/>
            <person name="Sun W.H."/>
            <person name="Liu D.K."/>
            <person name="Li Y."/>
            <person name="Chen G.Z."/>
            <person name="Liu X.D."/>
            <person name="Liao X.Y."/>
            <person name="Jiang Y.T."/>
            <person name="Yu X."/>
            <person name="Hao Y."/>
            <person name="Huang J."/>
            <person name="Zhao X.W."/>
            <person name="Ke S."/>
            <person name="Chen Y.Y."/>
            <person name="Wu W.L."/>
            <person name="Hsu J.L."/>
            <person name="Lin Y.F."/>
            <person name="Huang M.D."/>
            <person name="Li C.Y."/>
            <person name="Huang L."/>
            <person name="Wang Z.W."/>
            <person name="Zhao X."/>
            <person name="Zhong W.Y."/>
            <person name="Peng D.H."/>
            <person name="Ahmad S."/>
            <person name="Lan S."/>
            <person name="Zhang J.S."/>
            <person name="Tsai W.C."/>
            <person name="Van de Peer Y."/>
            <person name="Liu Z.J."/>
        </authorList>
    </citation>
    <scope>NUCLEOTIDE SEQUENCE</scope>
    <source>
        <strain evidence="3">CP</strain>
    </source>
</reference>
<feature type="compositionally biased region" description="Polar residues" evidence="1">
    <location>
        <begin position="118"/>
        <end position="133"/>
    </location>
</feature>
<feature type="region of interest" description="Disordered" evidence="1">
    <location>
        <begin position="1"/>
        <end position="239"/>
    </location>
</feature>
<feature type="domain" description="RIN4 pathogenic type III effector avirulence factor Avr cleavage site" evidence="2">
    <location>
        <begin position="3"/>
        <end position="31"/>
    </location>
</feature>
<gene>
    <name evidence="3" type="primary">RIN4</name>
    <name evidence="3" type="ORF">QJS10_CPB22g00675</name>
</gene>
<dbReference type="GO" id="GO:0005886">
    <property type="term" value="C:plasma membrane"/>
    <property type="evidence" value="ECO:0007669"/>
    <property type="project" value="TreeGrafter"/>
</dbReference>
<keyword evidence="4" id="KW-1185">Reference proteome</keyword>
<evidence type="ECO:0000259" key="2">
    <source>
        <dbReference type="Pfam" id="PF05627"/>
    </source>
</evidence>
<dbReference type="InterPro" id="IPR008700">
    <property type="entry name" value="TypeIII_avirulence_cleave"/>
</dbReference>
<dbReference type="PANTHER" id="PTHR33159">
    <property type="entry name" value="RPM1-INTERACTING PROTEIN 4 (RIN4) FAMILY PROTEIN"/>
    <property type="match status" value="1"/>
</dbReference>
<evidence type="ECO:0000313" key="3">
    <source>
        <dbReference type="EMBL" id="KAK1282273.1"/>
    </source>
</evidence>
<feature type="compositionally biased region" description="Basic and acidic residues" evidence="1">
    <location>
        <begin position="101"/>
        <end position="110"/>
    </location>
</feature>
<dbReference type="EMBL" id="JAUJYO010000022">
    <property type="protein sequence ID" value="KAK1282273.1"/>
    <property type="molecule type" value="Genomic_DNA"/>
</dbReference>
<feature type="domain" description="RIN4 pathogenic type III effector avirulence factor Avr cleavage site" evidence="2">
    <location>
        <begin position="165"/>
        <end position="199"/>
    </location>
</feature>
<evidence type="ECO:0000256" key="1">
    <source>
        <dbReference type="SAM" id="MobiDB-lite"/>
    </source>
</evidence>
<dbReference type="InterPro" id="IPR040387">
    <property type="entry name" value="RIN4/NOI4"/>
</dbReference>
<name>A0AAV9C1U9_ACOCL</name>
<dbReference type="AlphaFoldDB" id="A0AAV9C1U9"/>
<sequence length="239" mass="26583">MASPHVPKFGNWDSGENIPYTQYFDNARKGRTGGRITNPNDPQQNPDAFSEDVPPVQAPPFRTGQEGPPSRPKDERRLSKEESDNKQSMDPPLRQQRKDRRMNDGSERSLEQSPLHPHSQTKSGSRGGVSSPSWERKGSNEGGHGYGSSTPGRSRLRPRGDETPERGAAVPKFGDWDETNPSSADGYTHIFNKVREEKQSGSAKVPIITTDPPLHNGHKHDNRQRDSSSCCCFGGWRKN</sequence>